<dbReference type="RefSeq" id="WP_136842984.1">
    <property type="nucleotide sequence ID" value="NZ_SWBR01000004.1"/>
</dbReference>
<evidence type="ECO:0000313" key="3">
    <source>
        <dbReference type="EMBL" id="TKC06718.1"/>
    </source>
</evidence>
<dbReference type="Gene3D" id="3.10.450.50">
    <property type="match status" value="1"/>
</dbReference>
<gene>
    <name evidence="3" type="ORF">FA048_16080</name>
</gene>
<accession>A0A4U1CIJ1</accession>
<keyword evidence="4" id="KW-1185">Reference proteome</keyword>
<feature type="chain" id="PRO_5020512387" evidence="1">
    <location>
        <begin position="19"/>
        <end position="141"/>
    </location>
</feature>
<feature type="domain" description="DUF4440" evidence="2">
    <location>
        <begin position="27"/>
        <end position="132"/>
    </location>
</feature>
<name>A0A4U1CIJ1_9SPHI</name>
<comment type="caution">
    <text evidence="3">The sequence shown here is derived from an EMBL/GenBank/DDBJ whole genome shotgun (WGS) entry which is preliminary data.</text>
</comment>
<feature type="signal peptide" evidence="1">
    <location>
        <begin position="1"/>
        <end position="18"/>
    </location>
</feature>
<keyword evidence="1" id="KW-0732">Signal</keyword>
<organism evidence="3 4">
    <name type="scientific">Pedobacter polaris</name>
    <dbReference type="NCBI Taxonomy" id="2571273"/>
    <lineage>
        <taxon>Bacteria</taxon>
        <taxon>Pseudomonadati</taxon>
        <taxon>Bacteroidota</taxon>
        <taxon>Sphingobacteriia</taxon>
        <taxon>Sphingobacteriales</taxon>
        <taxon>Sphingobacteriaceae</taxon>
        <taxon>Pedobacter</taxon>
    </lineage>
</organism>
<dbReference type="SUPFAM" id="SSF54427">
    <property type="entry name" value="NTF2-like"/>
    <property type="match status" value="1"/>
</dbReference>
<dbReference type="OrthoDB" id="5383110at2"/>
<protein>
    <submittedName>
        <fullName evidence="3">Nuclear transport factor 2 family protein</fullName>
    </submittedName>
</protein>
<dbReference type="InterPro" id="IPR032710">
    <property type="entry name" value="NTF2-like_dom_sf"/>
</dbReference>
<dbReference type="AlphaFoldDB" id="A0A4U1CIJ1"/>
<evidence type="ECO:0000313" key="4">
    <source>
        <dbReference type="Proteomes" id="UP000309488"/>
    </source>
</evidence>
<evidence type="ECO:0000259" key="2">
    <source>
        <dbReference type="Pfam" id="PF14534"/>
    </source>
</evidence>
<dbReference type="InterPro" id="IPR027843">
    <property type="entry name" value="DUF4440"/>
</dbReference>
<sequence>MKKIIVFLLLGVSIMVKAQSKDETKLLAAVENMRLALISGERTALENVAATDLSYGHSSGKIQDKAAFVEAIANGSSDFVSIEYKNQTVKVTGKTALVRHELHAKTNDGGKPGEVHLGILLVWQKQGSAWRLLGRQAYKLP</sequence>
<evidence type="ECO:0000256" key="1">
    <source>
        <dbReference type="SAM" id="SignalP"/>
    </source>
</evidence>
<reference evidence="3 4" key="1">
    <citation type="submission" date="2019-04" db="EMBL/GenBank/DDBJ databases">
        <title>Pedobacter sp. RP-3-22 sp. nov., isolated from Arctic soil.</title>
        <authorList>
            <person name="Dahal R.H."/>
            <person name="Kim D.-U."/>
        </authorList>
    </citation>
    <scope>NUCLEOTIDE SEQUENCE [LARGE SCALE GENOMIC DNA]</scope>
    <source>
        <strain evidence="3 4">RP-3-22</strain>
    </source>
</reference>
<proteinExistence type="predicted"/>
<dbReference type="Pfam" id="PF14534">
    <property type="entry name" value="DUF4440"/>
    <property type="match status" value="1"/>
</dbReference>
<dbReference type="Proteomes" id="UP000309488">
    <property type="component" value="Unassembled WGS sequence"/>
</dbReference>
<dbReference type="EMBL" id="SWBR01000004">
    <property type="protein sequence ID" value="TKC06718.1"/>
    <property type="molecule type" value="Genomic_DNA"/>
</dbReference>